<keyword evidence="1" id="KW-0378">Hydrolase</keyword>
<dbReference type="InterPro" id="IPR052354">
    <property type="entry name" value="Cell_Wall_Dynamics_Protein"/>
</dbReference>
<dbReference type="Gene3D" id="1.10.530.10">
    <property type="match status" value="1"/>
</dbReference>
<dbReference type="SUPFAM" id="SSF53955">
    <property type="entry name" value="Lysozyme-like"/>
    <property type="match status" value="1"/>
</dbReference>
<dbReference type="PANTHER" id="PTHR34408:SF1">
    <property type="entry name" value="GLYCOSYL HYDROLASE FAMILY 19 DOMAIN-CONTAINING PROTEIN HI_1415"/>
    <property type="match status" value="1"/>
</dbReference>
<reference evidence="1 2" key="1">
    <citation type="submission" date="2019-05" db="EMBL/GenBank/DDBJ databases">
        <authorList>
            <person name="Qu J.-H."/>
        </authorList>
    </citation>
    <scope>NUCLEOTIDE SEQUENCE [LARGE SCALE GENOMIC DNA]</scope>
    <source>
        <strain evidence="1 2">Z12</strain>
    </source>
</reference>
<evidence type="ECO:0000313" key="1">
    <source>
        <dbReference type="EMBL" id="TLU92218.1"/>
    </source>
</evidence>
<dbReference type="EMBL" id="VCEI01000025">
    <property type="protein sequence ID" value="TLU92218.1"/>
    <property type="molecule type" value="Genomic_DNA"/>
</dbReference>
<protein>
    <submittedName>
        <fullName evidence="1">Glycoside hydrolase family 19 protein</fullName>
    </submittedName>
</protein>
<comment type="caution">
    <text evidence="1">The sequence shown here is derived from an EMBL/GenBank/DDBJ whole genome shotgun (WGS) entry which is preliminary data.</text>
</comment>
<dbReference type="GO" id="GO:0016787">
    <property type="term" value="F:hydrolase activity"/>
    <property type="evidence" value="ECO:0007669"/>
    <property type="project" value="UniProtKB-KW"/>
</dbReference>
<dbReference type="RefSeq" id="WP_138282327.1">
    <property type="nucleotide sequence ID" value="NZ_BMGE01000003.1"/>
</dbReference>
<accession>A0A5R9KBS9</accession>
<proteinExistence type="predicted"/>
<organism evidence="1 2">
    <name type="scientific">Dyadobacter sediminis</name>
    <dbReference type="NCBI Taxonomy" id="1493691"/>
    <lineage>
        <taxon>Bacteria</taxon>
        <taxon>Pseudomonadati</taxon>
        <taxon>Bacteroidota</taxon>
        <taxon>Cytophagia</taxon>
        <taxon>Cytophagales</taxon>
        <taxon>Spirosomataceae</taxon>
        <taxon>Dyadobacter</taxon>
    </lineage>
</organism>
<dbReference type="InterPro" id="IPR023346">
    <property type="entry name" value="Lysozyme-like_dom_sf"/>
</dbReference>
<dbReference type="AlphaFoldDB" id="A0A5R9KBS9"/>
<sequence length="205" mass="22347">MTSTQLQAVACSTAASAMIFLPYINATFDRYAIHTPQRQLCFMAQVAHESGGLFYTEELASGAAYEGRQALGNTQPGDGVKFKGRGLIQITGRNNYQLLSEAFNVDFVSNPQLLGGKNITLCSPDQLKYAALSAGWFWDRAKLNGFADKINPKQPIDSGANLEYFKRITKGVNGAYNGLPDRLHRYMQGAAVLSPLSSNVQITTL</sequence>
<evidence type="ECO:0000313" key="2">
    <source>
        <dbReference type="Proteomes" id="UP000309788"/>
    </source>
</evidence>
<dbReference type="PANTHER" id="PTHR34408">
    <property type="entry name" value="FAMILY PROTEIN, PUTATIVE-RELATED"/>
    <property type="match status" value="1"/>
</dbReference>
<dbReference type="Proteomes" id="UP000309788">
    <property type="component" value="Unassembled WGS sequence"/>
</dbReference>
<dbReference type="OrthoDB" id="882303at2"/>
<gene>
    <name evidence="1" type="ORF">FEM55_15875</name>
</gene>
<name>A0A5R9KBS9_9BACT</name>
<keyword evidence="2" id="KW-1185">Reference proteome</keyword>